<organism evidence="2">
    <name type="scientific">marine metagenome</name>
    <dbReference type="NCBI Taxonomy" id="408172"/>
    <lineage>
        <taxon>unclassified sequences</taxon>
        <taxon>metagenomes</taxon>
        <taxon>ecological metagenomes</taxon>
    </lineage>
</organism>
<feature type="non-terminal residue" evidence="2">
    <location>
        <position position="1"/>
    </location>
</feature>
<feature type="region of interest" description="Disordered" evidence="1">
    <location>
        <begin position="102"/>
        <end position="136"/>
    </location>
</feature>
<evidence type="ECO:0000313" key="2">
    <source>
        <dbReference type="EMBL" id="SVD41777.1"/>
    </source>
</evidence>
<dbReference type="EMBL" id="UINC01149354">
    <property type="protein sequence ID" value="SVD41777.1"/>
    <property type="molecule type" value="Genomic_DNA"/>
</dbReference>
<sequence>KIHHNRYQKAAEVLHSVLKRKEKENAGKPFRHALGYYAQTIGRSFANSNIDTKALMKYYLDNFDAVMTEGVSPEARRASRLRRKAAHLQKTMAKYRLASQMGMDPARVNQRRNTPTLTKEELTTPDSPNDQDGKLSGGVSPQMIAKQLPGVENQQQLVQVLMKMKRGDTQYSRNQMIAAADAFKEIIAKDPQETQRIMMLLKKVKAESKYQFEDINFDTAEGS</sequence>
<gene>
    <name evidence="2" type="ORF">METZ01_LOCUS394631</name>
</gene>
<name>A0A382V5R8_9ZZZZ</name>
<protein>
    <submittedName>
        <fullName evidence="2">Uncharacterized protein</fullName>
    </submittedName>
</protein>
<proteinExistence type="predicted"/>
<reference evidence="2" key="1">
    <citation type="submission" date="2018-05" db="EMBL/GenBank/DDBJ databases">
        <authorList>
            <person name="Lanie J.A."/>
            <person name="Ng W.-L."/>
            <person name="Kazmierczak K.M."/>
            <person name="Andrzejewski T.M."/>
            <person name="Davidsen T.M."/>
            <person name="Wayne K.J."/>
            <person name="Tettelin H."/>
            <person name="Glass J.I."/>
            <person name="Rusch D."/>
            <person name="Podicherti R."/>
            <person name="Tsui H.-C.T."/>
            <person name="Winkler M.E."/>
        </authorList>
    </citation>
    <scope>NUCLEOTIDE SEQUENCE</scope>
</reference>
<accession>A0A382V5R8</accession>
<evidence type="ECO:0000256" key="1">
    <source>
        <dbReference type="SAM" id="MobiDB-lite"/>
    </source>
</evidence>
<dbReference type="AlphaFoldDB" id="A0A382V5R8"/>